<dbReference type="Pfam" id="PF00646">
    <property type="entry name" value="F-box"/>
    <property type="match status" value="1"/>
</dbReference>
<dbReference type="AlphaFoldDB" id="A0A1B6DFU5"/>
<dbReference type="Gene3D" id="1.20.1280.50">
    <property type="match status" value="1"/>
</dbReference>
<evidence type="ECO:0000259" key="1">
    <source>
        <dbReference type="PROSITE" id="PS50181"/>
    </source>
</evidence>
<proteinExistence type="predicted"/>
<dbReference type="PANTHER" id="PTHR20872">
    <property type="match status" value="1"/>
</dbReference>
<sequence>MMETTIVSSPTIQTKSMRRKNRIRIRKPKRPPVEEEESRWPELPDLILEHIFSYLTMEEKFYASMVCTSWNRAFYLPNSWSTFILEEHVLTRRKFNYYSGWQAIIAARTDKKVPTHLMRGGRPIRYILDHMRTQQCMSTVARNFQVLIFPPMTNFYNLYEFMNMLSYYAEQQGNDNFTVKGVGSNIHTLRYTFPCNMSPREE</sequence>
<gene>
    <name evidence="2" type="ORF">g.31799</name>
</gene>
<feature type="non-terminal residue" evidence="2">
    <location>
        <position position="202"/>
    </location>
</feature>
<evidence type="ECO:0000313" key="2">
    <source>
        <dbReference type="EMBL" id="JAS24568.1"/>
    </source>
</evidence>
<organism evidence="2">
    <name type="scientific">Clastoptera arizonana</name>
    <name type="common">Arizona spittle bug</name>
    <dbReference type="NCBI Taxonomy" id="38151"/>
    <lineage>
        <taxon>Eukaryota</taxon>
        <taxon>Metazoa</taxon>
        <taxon>Ecdysozoa</taxon>
        <taxon>Arthropoda</taxon>
        <taxon>Hexapoda</taxon>
        <taxon>Insecta</taxon>
        <taxon>Pterygota</taxon>
        <taxon>Neoptera</taxon>
        <taxon>Paraneoptera</taxon>
        <taxon>Hemiptera</taxon>
        <taxon>Auchenorrhyncha</taxon>
        <taxon>Cercopoidea</taxon>
        <taxon>Clastopteridae</taxon>
        <taxon>Clastoptera</taxon>
    </lineage>
</organism>
<dbReference type="PROSITE" id="PS50181">
    <property type="entry name" value="FBOX"/>
    <property type="match status" value="1"/>
</dbReference>
<dbReference type="EMBL" id="GEDC01012730">
    <property type="protein sequence ID" value="JAS24568.1"/>
    <property type="molecule type" value="Transcribed_RNA"/>
</dbReference>
<protein>
    <recommendedName>
        <fullName evidence="1">F-box domain-containing protein</fullName>
    </recommendedName>
</protein>
<dbReference type="PANTHER" id="PTHR20872:SF1">
    <property type="entry name" value="F-BOX DOMAIN-CONTAINING PROTEIN"/>
    <property type="match status" value="1"/>
</dbReference>
<feature type="domain" description="F-box" evidence="1">
    <location>
        <begin position="37"/>
        <end position="83"/>
    </location>
</feature>
<name>A0A1B6DFU5_9HEMI</name>
<dbReference type="InterPro" id="IPR036047">
    <property type="entry name" value="F-box-like_dom_sf"/>
</dbReference>
<reference evidence="2" key="1">
    <citation type="submission" date="2015-12" db="EMBL/GenBank/DDBJ databases">
        <title>De novo transcriptome assembly of four potential Pierce s Disease insect vectors from Arizona vineyards.</title>
        <authorList>
            <person name="Tassone E.E."/>
        </authorList>
    </citation>
    <scope>NUCLEOTIDE SEQUENCE</scope>
</reference>
<accession>A0A1B6DFU5</accession>
<dbReference type="SUPFAM" id="SSF81383">
    <property type="entry name" value="F-box domain"/>
    <property type="match status" value="1"/>
</dbReference>
<dbReference type="SMART" id="SM00256">
    <property type="entry name" value="FBOX"/>
    <property type="match status" value="1"/>
</dbReference>
<dbReference type="InterPro" id="IPR001810">
    <property type="entry name" value="F-box_dom"/>
</dbReference>